<evidence type="ECO:0000313" key="1">
    <source>
        <dbReference type="EnsemblPlants" id="Bra037936.1-P"/>
    </source>
</evidence>
<dbReference type="AlphaFoldDB" id="M4FA22"/>
<reference evidence="1 2" key="1">
    <citation type="journal article" date="2011" name="Nat. Genet.">
        <title>The genome of the mesopolyploid crop species Brassica rapa.</title>
        <authorList>
            <consortium name="Brassica rapa Genome Sequencing Project Consortium"/>
            <person name="Wang X."/>
            <person name="Wang H."/>
            <person name="Wang J."/>
            <person name="Sun R."/>
            <person name="Wu J."/>
            <person name="Liu S."/>
            <person name="Bai Y."/>
            <person name="Mun J.H."/>
            <person name="Bancroft I."/>
            <person name="Cheng F."/>
            <person name="Huang S."/>
            <person name="Li X."/>
            <person name="Hua W."/>
            <person name="Wang J."/>
            <person name="Wang X."/>
            <person name="Freeling M."/>
            <person name="Pires J.C."/>
            <person name="Paterson A.H."/>
            <person name="Chalhoub B."/>
            <person name="Wang B."/>
            <person name="Hayward A."/>
            <person name="Sharpe A.G."/>
            <person name="Park B.S."/>
            <person name="Weisshaar B."/>
            <person name="Liu B."/>
            <person name="Li B."/>
            <person name="Liu B."/>
            <person name="Tong C."/>
            <person name="Song C."/>
            <person name="Duran C."/>
            <person name="Peng C."/>
            <person name="Geng C."/>
            <person name="Koh C."/>
            <person name="Lin C."/>
            <person name="Edwards D."/>
            <person name="Mu D."/>
            <person name="Shen D."/>
            <person name="Soumpourou E."/>
            <person name="Li F."/>
            <person name="Fraser F."/>
            <person name="Conant G."/>
            <person name="Lassalle G."/>
            <person name="King G.J."/>
            <person name="Bonnema G."/>
            <person name="Tang H."/>
            <person name="Wang H."/>
            <person name="Belcram H."/>
            <person name="Zhou H."/>
            <person name="Hirakawa H."/>
            <person name="Abe H."/>
            <person name="Guo H."/>
            <person name="Wang H."/>
            <person name="Jin H."/>
            <person name="Parkin I.A."/>
            <person name="Batley J."/>
            <person name="Kim J.S."/>
            <person name="Just J."/>
            <person name="Li J."/>
            <person name="Xu J."/>
            <person name="Deng J."/>
            <person name="Kim J.A."/>
            <person name="Li J."/>
            <person name="Yu J."/>
            <person name="Meng J."/>
            <person name="Wang J."/>
            <person name="Min J."/>
            <person name="Poulain J."/>
            <person name="Wang J."/>
            <person name="Hatakeyama K."/>
            <person name="Wu K."/>
            <person name="Wang L."/>
            <person name="Fang L."/>
            <person name="Trick M."/>
            <person name="Links M.G."/>
            <person name="Zhao M."/>
            <person name="Jin M."/>
            <person name="Ramchiary N."/>
            <person name="Drou N."/>
            <person name="Berkman P.J."/>
            <person name="Cai Q."/>
            <person name="Huang Q."/>
            <person name="Li R."/>
            <person name="Tabata S."/>
            <person name="Cheng S."/>
            <person name="Zhang S."/>
            <person name="Zhang S."/>
            <person name="Huang S."/>
            <person name="Sato S."/>
            <person name="Sun S."/>
            <person name="Kwon S.J."/>
            <person name="Choi S.R."/>
            <person name="Lee T.H."/>
            <person name="Fan W."/>
            <person name="Zhao X."/>
            <person name="Tan X."/>
            <person name="Xu X."/>
            <person name="Wang Y."/>
            <person name="Qiu Y."/>
            <person name="Yin Y."/>
            <person name="Li Y."/>
            <person name="Du Y."/>
            <person name="Liao Y."/>
            <person name="Lim Y."/>
            <person name="Narusaka Y."/>
            <person name="Wang Y."/>
            <person name="Wang Z."/>
            <person name="Li Z."/>
            <person name="Wang Z."/>
            <person name="Xiong Z."/>
            <person name="Zhang Z."/>
        </authorList>
    </citation>
    <scope>NUCLEOTIDE SEQUENCE [LARGE SCALE GENOMIC DNA]</scope>
    <source>
        <strain evidence="1 2">cv. Chiifu-401-42</strain>
    </source>
</reference>
<dbReference type="EnsemblPlants" id="Bra037936.1">
    <property type="protein sequence ID" value="Bra037936.1-P"/>
    <property type="gene ID" value="Bra037936"/>
</dbReference>
<sequence>MAKRDEYHGSGEPNRAEEADMGYLHLASIEGSTSESIDHTIPTSIDGESYVEKEVTMKDFLELEEFMELKDGEQLGDLDSSREVTMEDFLMLEEWLKGMDQNSKKNLDDDQHTSRGYLKTLPMASIDRHQPNEIDRHPPYIVDRHAPDSIDLRPPDYINRHTLLDELHSCMVELEPAEERMHKSESSHLAVLEHLRPPIWAEEVVGIHKRVKRIHVPVKAFDDHMFGVAFKRGLRFRGEIIKGPTKEASIDISTSSSIDIGRVTEQKEVEVKKQRKKMNSDDEIVAAPSDDTVAANDTTVAALIDTVAASIDRHCSSIDRHCIRGTVHQKKKKKKSNVQELRTSIDRRLASI</sequence>
<name>M4FA22_BRACM</name>
<dbReference type="STRING" id="51351.M4FA22"/>
<protein>
    <submittedName>
        <fullName evidence="1">Uncharacterized protein</fullName>
    </submittedName>
</protein>
<dbReference type="HOGENOM" id="CLU_017414_0_2_1"/>
<dbReference type="InParanoid" id="M4FA22"/>
<dbReference type="OMA" id="CMVELEP"/>
<dbReference type="Proteomes" id="UP000011750">
    <property type="component" value="Chromosome A10"/>
</dbReference>
<keyword evidence="2" id="KW-1185">Reference proteome</keyword>
<organism evidence="1 2">
    <name type="scientific">Brassica campestris</name>
    <name type="common">Field mustard</name>
    <dbReference type="NCBI Taxonomy" id="3711"/>
    <lineage>
        <taxon>Eukaryota</taxon>
        <taxon>Viridiplantae</taxon>
        <taxon>Streptophyta</taxon>
        <taxon>Embryophyta</taxon>
        <taxon>Tracheophyta</taxon>
        <taxon>Spermatophyta</taxon>
        <taxon>Magnoliopsida</taxon>
        <taxon>eudicotyledons</taxon>
        <taxon>Gunneridae</taxon>
        <taxon>Pentapetalae</taxon>
        <taxon>rosids</taxon>
        <taxon>malvids</taxon>
        <taxon>Brassicales</taxon>
        <taxon>Brassicaceae</taxon>
        <taxon>Brassiceae</taxon>
        <taxon>Brassica</taxon>
    </lineage>
</organism>
<reference evidence="1" key="3">
    <citation type="submission" date="2023-03" db="UniProtKB">
        <authorList>
            <consortium name="EnsemblPlants"/>
        </authorList>
    </citation>
    <scope>IDENTIFICATION</scope>
    <source>
        <strain evidence="1">cv. Chiifu-401-42</strain>
    </source>
</reference>
<reference evidence="1 2" key="2">
    <citation type="journal article" date="2018" name="Hortic Res">
        <title>Improved Brassica rapa reference genome by single-molecule sequencing and chromosome conformation capture technologies.</title>
        <authorList>
            <person name="Zhang L."/>
            <person name="Cai X."/>
            <person name="Wu J."/>
            <person name="Liu M."/>
            <person name="Grob S."/>
            <person name="Cheng F."/>
            <person name="Liang J."/>
            <person name="Cai C."/>
            <person name="Liu Z."/>
            <person name="Liu B."/>
            <person name="Wang F."/>
            <person name="Li S."/>
            <person name="Liu F."/>
            <person name="Li X."/>
            <person name="Cheng L."/>
            <person name="Yang W."/>
            <person name="Li M.H."/>
            <person name="Grossniklaus U."/>
            <person name="Zheng H."/>
            <person name="Wang X."/>
        </authorList>
    </citation>
    <scope>NUCLEOTIDE SEQUENCE [LARGE SCALE GENOMIC DNA]</scope>
    <source>
        <strain evidence="1 2">cv. Chiifu-401-42</strain>
    </source>
</reference>
<proteinExistence type="predicted"/>
<evidence type="ECO:0000313" key="2">
    <source>
        <dbReference type="Proteomes" id="UP000011750"/>
    </source>
</evidence>
<dbReference type="Gramene" id="Bra037936.1">
    <property type="protein sequence ID" value="Bra037936.1-P"/>
    <property type="gene ID" value="Bra037936"/>
</dbReference>
<accession>M4FA22</accession>